<keyword evidence="3" id="KW-0378">Hydrolase</keyword>
<name>A0ABU2FH61_9EURY</name>
<dbReference type="InterPro" id="IPR053138">
    <property type="entry name" value="N-alpha-Ac-DABA_deacetylase"/>
</dbReference>
<comment type="cofactor">
    <cofactor evidence="1">
        <name>Zn(2+)</name>
        <dbReference type="ChEBI" id="CHEBI:29105"/>
    </cofactor>
</comment>
<dbReference type="Gene3D" id="3.40.630.10">
    <property type="entry name" value="Zn peptidases"/>
    <property type="match status" value="1"/>
</dbReference>
<keyword evidence="4" id="KW-0862">Zinc</keyword>
<dbReference type="InterPro" id="IPR043795">
    <property type="entry name" value="N-alpha-Ac-DABA-like"/>
</dbReference>
<dbReference type="Pfam" id="PF24827">
    <property type="entry name" value="AstE_AspA_cat"/>
    <property type="match status" value="1"/>
</dbReference>
<evidence type="ECO:0000259" key="5">
    <source>
        <dbReference type="Pfam" id="PF24827"/>
    </source>
</evidence>
<dbReference type="PANTHER" id="PTHR37326:SF1">
    <property type="entry name" value="BLL3975 PROTEIN"/>
    <property type="match status" value="1"/>
</dbReference>
<comment type="caution">
    <text evidence="6">The sequence shown here is derived from an EMBL/GenBank/DDBJ whole genome shotgun (WGS) entry which is preliminary data.</text>
</comment>
<accession>A0ABU2FH61</accession>
<proteinExistence type="predicted"/>
<dbReference type="EMBL" id="JAMQON010000005">
    <property type="protein sequence ID" value="MDS0261160.1"/>
    <property type="molecule type" value="Genomic_DNA"/>
</dbReference>
<dbReference type="Proteomes" id="UP001259659">
    <property type="component" value="Unassembled WGS sequence"/>
</dbReference>
<evidence type="ECO:0000256" key="2">
    <source>
        <dbReference type="ARBA" id="ARBA00022723"/>
    </source>
</evidence>
<evidence type="ECO:0000256" key="4">
    <source>
        <dbReference type="ARBA" id="ARBA00022833"/>
    </source>
</evidence>
<protein>
    <submittedName>
        <fullName evidence="6">Succinylglutamate desuccinylase/aspartoacylase family protein</fullName>
    </submittedName>
</protein>
<feature type="domain" description="Succinylglutamate desuccinylase/Aspartoacylase catalytic" evidence="5">
    <location>
        <begin position="35"/>
        <end position="221"/>
    </location>
</feature>
<evidence type="ECO:0000256" key="1">
    <source>
        <dbReference type="ARBA" id="ARBA00001947"/>
    </source>
</evidence>
<keyword evidence="7" id="KW-1185">Reference proteome</keyword>
<sequence length="316" mass="33584">MEYEEVTHTATDRTLGRLPSGGDVTVTVHRYAGGPGPTVYVQAAQHGIELNGPAALRRLHGRLVDAAIAGTVVVVPVVNPLAFDQRTYMTPPEYDATNPNLNRVWPGDDEGSLQERLAAALWPLVAEADAVVDLHTGTADMLEHVRYRADRPAARRLGEAFGTDYLLSDDPEDDGTPSGTFRAAAAREGIPAITAELANSRQIAPEAVTVGVEGILDVLREVDVLQGRPTHSPDQTRLYDDSEATVATAAGLFELHPDIGVGDHVESGDELGAVYNPSTFERRQTVTAVDGGVAYSVSREAVVVAGEPLVSVARPV</sequence>
<keyword evidence="2" id="KW-0479">Metal-binding</keyword>
<evidence type="ECO:0000256" key="3">
    <source>
        <dbReference type="ARBA" id="ARBA00022801"/>
    </source>
</evidence>
<dbReference type="SUPFAM" id="SSF53187">
    <property type="entry name" value="Zn-dependent exopeptidases"/>
    <property type="match status" value="1"/>
</dbReference>
<gene>
    <name evidence="6" type="ORF">NDI56_17305</name>
</gene>
<dbReference type="InterPro" id="IPR055438">
    <property type="entry name" value="AstE_AspA_cat"/>
</dbReference>
<reference evidence="6 7" key="1">
    <citation type="submission" date="2022-06" db="EMBL/GenBank/DDBJ databases">
        <title>Haloarcula sp. a new haloarchaeum isolate from saline soil.</title>
        <authorList>
            <person name="Strakova D."/>
            <person name="Galisteo C."/>
            <person name="Sanchez-Porro C."/>
            <person name="Ventosa A."/>
        </authorList>
    </citation>
    <scope>NUCLEOTIDE SEQUENCE [LARGE SCALE GENOMIC DNA]</scope>
    <source>
        <strain evidence="6 7">S1CR25-12</strain>
    </source>
</reference>
<dbReference type="RefSeq" id="WP_310920967.1">
    <property type="nucleotide sequence ID" value="NZ_JAMQON010000005.1"/>
</dbReference>
<dbReference type="PANTHER" id="PTHR37326">
    <property type="entry name" value="BLL3975 PROTEIN"/>
    <property type="match status" value="1"/>
</dbReference>
<dbReference type="PIRSF" id="PIRSF039012">
    <property type="entry name" value="ASP"/>
    <property type="match status" value="1"/>
</dbReference>
<organism evidence="6 7">
    <name type="scientific">Haloarcula saliterrae</name>
    <dbReference type="NCBI Taxonomy" id="2950534"/>
    <lineage>
        <taxon>Archaea</taxon>
        <taxon>Methanobacteriati</taxon>
        <taxon>Methanobacteriota</taxon>
        <taxon>Stenosarchaea group</taxon>
        <taxon>Halobacteria</taxon>
        <taxon>Halobacteriales</taxon>
        <taxon>Haloarculaceae</taxon>
        <taxon>Haloarcula</taxon>
    </lineage>
</organism>
<evidence type="ECO:0000313" key="6">
    <source>
        <dbReference type="EMBL" id="MDS0261160.1"/>
    </source>
</evidence>
<evidence type="ECO:0000313" key="7">
    <source>
        <dbReference type="Proteomes" id="UP001259659"/>
    </source>
</evidence>